<name>A0A1I4K7S9_9ACTN</name>
<dbReference type="PANTHER" id="PTHR46844">
    <property type="entry name" value="SLR5058 PROTEIN"/>
    <property type="match status" value="1"/>
</dbReference>
<dbReference type="SUPFAM" id="SSF52540">
    <property type="entry name" value="P-loop containing nucleoside triphosphate hydrolases"/>
    <property type="match status" value="1"/>
</dbReference>
<dbReference type="InterPro" id="IPR054547">
    <property type="entry name" value="NNH1"/>
</dbReference>
<protein>
    <submittedName>
        <fullName evidence="2">NACHT domain-containing protein</fullName>
    </submittedName>
</protein>
<dbReference type="InterPro" id="IPR007111">
    <property type="entry name" value="NACHT_NTPase"/>
</dbReference>
<keyword evidence="3" id="KW-1185">Reference proteome</keyword>
<evidence type="ECO:0000313" key="3">
    <source>
        <dbReference type="Proteomes" id="UP000198928"/>
    </source>
</evidence>
<dbReference type="PANTHER" id="PTHR46844:SF1">
    <property type="entry name" value="SLR5058 PROTEIN"/>
    <property type="match status" value="1"/>
</dbReference>
<dbReference type="PROSITE" id="PS50837">
    <property type="entry name" value="NACHT"/>
    <property type="match status" value="1"/>
</dbReference>
<dbReference type="OrthoDB" id="135105at2"/>
<dbReference type="InterPro" id="IPR027417">
    <property type="entry name" value="P-loop_NTPase"/>
</dbReference>
<dbReference type="Pfam" id="PF22733">
    <property type="entry name" value="NNH1"/>
    <property type="match status" value="1"/>
</dbReference>
<dbReference type="AlphaFoldDB" id="A0A1I4K7S9"/>
<reference evidence="3" key="1">
    <citation type="submission" date="2016-10" db="EMBL/GenBank/DDBJ databases">
        <authorList>
            <person name="Varghese N."/>
            <person name="Submissions S."/>
        </authorList>
    </citation>
    <scope>NUCLEOTIDE SEQUENCE [LARGE SCALE GENOMIC DNA]</scope>
    <source>
        <strain evidence="3">PL19</strain>
    </source>
</reference>
<accession>A0A1I4K7S9</accession>
<sequence length="855" mass="95455">MEEAVARIPSNRAAPLVRELFADLPPACDGPRLVAGLVSFRGLRPERTYDDVARIARELVRIARPGGGRAPEDPADRPVALVLGRTLAALGELDLDDVEAVRMGPQDCARRLRRAVPGADRELTGEQAWFHDQLLDNVCLHVLHFLIRHSPYVAGHLAEQSHRIRQLVDLNDADAVRRPLPSPEDLAFEEEYAAFLVRRHNRLTIHGIDLPNAPGSWPLDATYLSLGAEFATPVEGSSGQPALPADRALAGQERVLLRGVAGSGKTTLVQWLAVAVTRNDLPGELAALRGRVPFVLPVRHFAREGFPAPEEFLSVGRCRAALPGGEPPGWAVRVLVEGRALLLVDGIDEAPEARREELRAGLRRLLHIHPGTVCLVTTRPSAVEPDWLAREGFSELMLAPMSRDQVAEFIRHWHRAARRDGGGDQERLAGYEQRLLHSVRVYRELRRLATNPLMCGLICALNRDRAGTLPQGRKELYDAAMDMLLQRRDPERDVLHADDVELQRAPRERLLQKLAHRMLTEDRTDLDRESAVAVLDSHLPAIPAARGQGDAEKIFGHLLHRTGLLRESDDGRVEFVHRTFQDYLSAKEIVARGRFGDLVDHAHEAGWEEIVRMAAAHARPDECARFIEQLLAPCGHLKTSETKHRRLMAAACLEHVTELDPETRRLVRDRTEKIVSPTDPLGARNLGWIGPVVLELLPDPAAVPDDKAYLLAITATRVRDEAAVDYLVRLRDRSSLRVRAELARAWRNFDTARYAREIVSRLDPEGLYFPVSDLSELRALRDMGGRDRIQIAGGFTPEELLHGTVRDRLTHLWLAYDLGVDMGWLSAFPRLHTIRVNPRLPRVGGVPEGVRIIAR</sequence>
<dbReference type="Pfam" id="PF05729">
    <property type="entry name" value="NACHT"/>
    <property type="match status" value="1"/>
</dbReference>
<gene>
    <name evidence="2" type="ORF">SAMN05192584_12617</name>
</gene>
<dbReference type="Proteomes" id="UP000198928">
    <property type="component" value="Unassembled WGS sequence"/>
</dbReference>
<dbReference type="Gene3D" id="3.40.50.300">
    <property type="entry name" value="P-loop containing nucleotide triphosphate hydrolases"/>
    <property type="match status" value="1"/>
</dbReference>
<evidence type="ECO:0000259" key="1">
    <source>
        <dbReference type="PROSITE" id="PS50837"/>
    </source>
</evidence>
<feature type="domain" description="NACHT" evidence="1">
    <location>
        <begin position="253"/>
        <end position="591"/>
    </location>
</feature>
<organism evidence="2 3">
    <name type="scientific">Streptomyces pini</name>
    <dbReference type="NCBI Taxonomy" id="1520580"/>
    <lineage>
        <taxon>Bacteria</taxon>
        <taxon>Bacillati</taxon>
        <taxon>Actinomycetota</taxon>
        <taxon>Actinomycetes</taxon>
        <taxon>Kitasatosporales</taxon>
        <taxon>Streptomycetaceae</taxon>
        <taxon>Streptomyces</taxon>
    </lineage>
</organism>
<dbReference type="EMBL" id="FOSG01000026">
    <property type="protein sequence ID" value="SFL74838.1"/>
    <property type="molecule type" value="Genomic_DNA"/>
</dbReference>
<proteinExistence type="predicted"/>
<dbReference type="RefSeq" id="WP_093852110.1">
    <property type="nucleotide sequence ID" value="NZ_FOSG01000026.1"/>
</dbReference>
<evidence type="ECO:0000313" key="2">
    <source>
        <dbReference type="EMBL" id="SFL74838.1"/>
    </source>
</evidence>